<dbReference type="AlphaFoldDB" id="A0A0E0E581"/>
<reference evidence="1" key="2">
    <citation type="submission" date="2018-05" db="EMBL/GenBank/DDBJ databases">
        <title>OmerRS3 (Oryza meridionalis Reference Sequence Version 3).</title>
        <authorList>
            <person name="Zhang J."/>
            <person name="Kudrna D."/>
            <person name="Lee S."/>
            <person name="Talag J."/>
            <person name="Welchert J."/>
            <person name="Wing R.A."/>
        </authorList>
    </citation>
    <scope>NUCLEOTIDE SEQUENCE [LARGE SCALE GENOMIC DNA]</scope>
    <source>
        <strain evidence="1">cv. OR44</strain>
    </source>
</reference>
<dbReference type="HOGENOM" id="CLU_2871493_0_0_1"/>
<organism evidence="1">
    <name type="scientific">Oryza meridionalis</name>
    <dbReference type="NCBI Taxonomy" id="40149"/>
    <lineage>
        <taxon>Eukaryota</taxon>
        <taxon>Viridiplantae</taxon>
        <taxon>Streptophyta</taxon>
        <taxon>Embryophyta</taxon>
        <taxon>Tracheophyta</taxon>
        <taxon>Spermatophyta</taxon>
        <taxon>Magnoliopsida</taxon>
        <taxon>Liliopsida</taxon>
        <taxon>Poales</taxon>
        <taxon>Poaceae</taxon>
        <taxon>BOP clade</taxon>
        <taxon>Oryzoideae</taxon>
        <taxon>Oryzeae</taxon>
        <taxon>Oryzinae</taxon>
        <taxon>Oryza</taxon>
    </lineage>
</organism>
<proteinExistence type="predicted"/>
<evidence type="ECO:0000313" key="1">
    <source>
        <dbReference type="EnsemblPlants" id="OMERI06G24590.3"/>
    </source>
</evidence>
<accession>A0A0E0E581</accession>
<keyword evidence="2" id="KW-1185">Reference proteome</keyword>
<dbReference type="EnsemblPlants" id="OMERI06G24590.3">
    <property type="protein sequence ID" value="OMERI06G24590.3"/>
    <property type="gene ID" value="OMERI06G24590"/>
</dbReference>
<reference evidence="1" key="1">
    <citation type="submission" date="2015-04" db="UniProtKB">
        <authorList>
            <consortium name="EnsemblPlants"/>
        </authorList>
    </citation>
    <scope>IDENTIFICATION</scope>
</reference>
<sequence>MAYKTLFGRCKQLELECWTLEQRAKLWAVAGNGIWNGALPPSGVLQLQLVWGQCTLCPVHCYSL</sequence>
<evidence type="ECO:0000313" key="2">
    <source>
        <dbReference type="Proteomes" id="UP000008021"/>
    </source>
</evidence>
<dbReference type="Proteomes" id="UP000008021">
    <property type="component" value="Chromosome 6"/>
</dbReference>
<name>A0A0E0E581_9ORYZ</name>
<protein>
    <submittedName>
        <fullName evidence="1">Uncharacterized protein</fullName>
    </submittedName>
</protein>
<dbReference type="Gramene" id="OMERI06G24590.3">
    <property type="protein sequence ID" value="OMERI06G24590.3"/>
    <property type="gene ID" value="OMERI06G24590"/>
</dbReference>